<keyword evidence="3 6" id="KW-0812">Transmembrane</keyword>
<evidence type="ECO:0000256" key="5">
    <source>
        <dbReference type="ARBA" id="ARBA00023136"/>
    </source>
</evidence>
<feature type="transmembrane region" description="Helical" evidence="6">
    <location>
        <begin position="38"/>
        <end position="62"/>
    </location>
</feature>
<evidence type="ECO:0000256" key="6">
    <source>
        <dbReference type="HAMAP-Rule" id="MF_00445"/>
    </source>
</evidence>
<keyword evidence="2 6" id="KW-1003">Cell membrane</keyword>
<keyword evidence="6" id="KW-0830">Ubiquinone</keyword>
<dbReference type="Proteomes" id="UP000264141">
    <property type="component" value="Unassembled WGS sequence"/>
</dbReference>
<comment type="similarity">
    <text evidence="6">Belongs to the complex I subunit 2 family.</text>
</comment>
<evidence type="ECO:0000256" key="7">
    <source>
        <dbReference type="RuleBase" id="RU000320"/>
    </source>
</evidence>
<dbReference type="EC" id="7.1.1.-" evidence="6"/>
<feature type="transmembrane region" description="Helical" evidence="6">
    <location>
        <begin position="374"/>
        <end position="398"/>
    </location>
</feature>
<dbReference type="GO" id="GO:0012505">
    <property type="term" value="C:endomembrane system"/>
    <property type="evidence" value="ECO:0007669"/>
    <property type="project" value="UniProtKB-SubCell"/>
</dbReference>
<dbReference type="HAMAP" id="MF_00445">
    <property type="entry name" value="NDH1_NuoN_1"/>
    <property type="match status" value="1"/>
</dbReference>
<comment type="subunit">
    <text evidence="6">NDH-1 is composed of 14 different subunits. Subunits NuoA, H, J, K, L, M, N constitute the membrane sector of the complex.</text>
</comment>
<feature type="transmembrane region" description="Helical" evidence="6">
    <location>
        <begin position="204"/>
        <end position="229"/>
    </location>
</feature>
<dbReference type="OrthoDB" id="9807568at2"/>
<feature type="transmembrane region" description="Helical" evidence="6">
    <location>
        <begin position="241"/>
        <end position="265"/>
    </location>
</feature>
<feature type="transmembrane region" description="Helical" evidence="6">
    <location>
        <begin position="129"/>
        <end position="150"/>
    </location>
</feature>
<gene>
    <name evidence="6" type="primary">nuoN</name>
    <name evidence="9" type="ORF">DEQ80_12320</name>
</gene>
<organism evidence="9 10">
    <name type="scientific">Anaerolinea thermolimosa</name>
    <dbReference type="NCBI Taxonomy" id="229919"/>
    <lineage>
        <taxon>Bacteria</taxon>
        <taxon>Bacillati</taxon>
        <taxon>Chloroflexota</taxon>
        <taxon>Anaerolineae</taxon>
        <taxon>Anaerolineales</taxon>
        <taxon>Anaerolineaceae</taxon>
        <taxon>Anaerolinea</taxon>
    </lineage>
</organism>
<feature type="transmembrane region" description="Helical" evidence="6">
    <location>
        <begin position="12"/>
        <end position="31"/>
    </location>
</feature>
<evidence type="ECO:0000256" key="1">
    <source>
        <dbReference type="ARBA" id="ARBA00004127"/>
    </source>
</evidence>
<dbReference type="InterPro" id="IPR010096">
    <property type="entry name" value="NADH-Q_OxRdtase_suN/2"/>
</dbReference>
<evidence type="ECO:0000313" key="10">
    <source>
        <dbReference type="Proteomes" id="UP000264141"/>
    </source>
</evidence>
<dbReference type="InterPro" id="IPR001750">
    <property type="entry name" value="ND/Mrp_TM"/>
</dbReference>
<keyword evidence="6" id="KW-0520">NAD</keyword>
<feature type="transmembrane region" description="Helical" evidence="6">
    <location>
        <begin position="300"/>
        <end position="320"/>
    </location>
</feature>
<dbReference type="PANTHER" id="PTHR22773">
    <property type="entry name" value="NADH DEHYDROGENASE"/>
    <property type="match status" value="1"/>
</dbReference>
<protein>
    <recommendedName>
        <fullName evidence="6">NADH-quinone oxidoreductase subunit N</fullName>
        <ecNumber evidence="6">7.1.1.-</ecNumber>
    </recommendedName>
    <alternativeName>
        <fullName evidence="6">NADH dehydrogenase I subunit N</fullName>
    </alternativeName>
    <alternativeName>
        <fullName evidence="6">NDH-1 subunit N</fullName>
    </alternativeName>
</protein>
<dbReference type="AlphaFoldDB" id="A0A3D1JJF5"/>
<feature type="transmembrane region" description="Helical" evidence="6">
    <location>
        <begin position="107"/>
        <end position="123"/>
    </location>
</feature>
<comment type="catalytic activity">
    <reaction evidence="6">
        <text>a quinone + NADH + 5 H(+)(in) = a quinol + NAD(+) + 4 H(+)(out)</text>
        <dbReference type="Rhea" id="RHEA:57888"/>
        <dbReference type="ChEBI" id="CHEBI:15378"/>
        <dbReference type="ChEBI" id="CHEBI:24646"/>
        <dbReference type="ChEBI" id="CHEBI:57540"/>
        <dbReference type="ChEBI" id="CHEBI:57945"/>
        <dbReference type="ChEBI" id="CHEBI:132124"/>
    </reaction>
</comment>
<evidence type="ECO:0000259" key="8">
    <source>
        <dbReference type="Pfam" id="PF00361"/>
    </source>
</evidence>
<dbReference type="NCBIfam" id="TIGR01770">
    <property type="entry name" value="NDH_I_N"/>
    <property type="match status" value="1"/>
</dbReference>
<dbReference type="PRINTS" id="PR01434">
    <property type="entry name" value="NADHDHGNASE5"/>
</dbReference>
<feature type="transmembrane region" description="Helical" evidence="6">
    <location>
        <begin position="332"/>
        <end position="353"/>
    </location>
</feature>
<dbReference type="STRING" id="229919.GCA_001050195_02230"/>
<dbReference type="GO" id="GO:0005886">
    <property type="term" value="C:plasma membrane"/>
    <property type="evidence" value="ECO:0007669"/>
    <property type="project" value="UniProtKB-SubCell"/>
</dbReference>
<keyword evidence="5 6" id="KW-0472">Membrane</keyword>
<comment type="caution">
    <text evidence="9">The sequence shown here is derived from an EMBL/GenBank/DDBJ whole genome shotgun (WGS) entry which is preliminary data.</text>
</comment>
<evidence type="ECO:0000256" key="2">
    <source>
        <dbReference type="ARBA" id="ARBA00022475"/>
    </source>
</evidence>
<evidence type="ECO:0000256" key="4">
    <source>
        <dbReference type="ARBA" id="ARBA00022989"/>
    </source>
</evidence>
<feature type="transmembrane region" description="Helical" evidence="6">
    <location>
        <begin position="271"/>
        <end position="293"/>
    </location>
</feature>
<proteinExistence type="inferred from homology"/>
<keyword evidence="4 6" id="KW-1133">Transmembrane helix</keyword>
<evidence type="ECO:0000313" key="9">
    <source>
        <dbReference type="EMBL" id="HCE18633.1"/>
    </source>
</evidence>
<dbReference type="GO" id="GO:0008137">
    <property type="term" value="F:NADH dehydrogenase (ubiquinone) activity"/>
    <property type="evidence" value="ECO:0007669"/>
    <property type="project" value="InterPro"/>
</dbReference>
<comment type="subcellular location">
    <subcellularLocation>
        <location evidence="6">Cell membrane</location>
        <topology evidence="6">Multi-pass membrane protein</topology>
    </subcellularLocation>
    <subcellularLocation>
        <location evidence="1">Endomembrane system</location>
        <topology evidence="1">Multi-pass membrane protein</topology>
    </subcellularLocation>
    <subcellularLocation>
        <location evidence="7">Membrane</location>
        <topology evidence="7">Multi-pass membrane protein</topology>
    </subcellularLocation>
</comment>
<keyword evidence="6" id="KW-0813">Transport</keyword>
<dbReference type="Pfam" id="PF00361">
    <property type="entry name" value="Proton_antipo_M"/>
    <property type="match status" value="1"/>
</dbReference>
<comment type="function">
    <text evidence="6">NDH-1 shuttles electrons from NADH, via FMN and iron-sulfur (Fe-S) centers, to quinones in the respiratory chain. The immediate electron acceptor for the enzyme in this species is believed to be ubiquinone. Couples the redox reaction to proton translocation (for every two electrons transferred, four hydrogen ions are translocated across the cytoplasmic membrane), and thus conserves the redox energy in a proton gradient.</text>
</comment>
<dbReference type="EMBL" id="DPBP01000048">
    <property type="protein sequence ID" value="HCE18633.1"/>
    <property type="molecule type" value="Genomic_DNA"/>
</dbReference>
<sequence length="484" mass="51271">MNLTLTDYLTILPAAFVALGGVLLLVVDLFIPQNRKGITALLSAIILAGGLGTNLALGGAAFPAAFNNMIVLDGFAAFSNTVVLASGLAGVALAFQYLRRLNLERSEFYALILFSTSGMLLLNQAYDLIIVFLSVELLSIPLYVLTGLARTVNNSEESALKYFLLGTFASAFLLYGIAMIYGATAHTNLPSVVSAITDQKANPTLLLIGAALIVIGLSFKISAVPFHVWTPDVYQGAPTPVSGWMAVSVKAAGFTILLRLLLMAFPSLSTSLSAVIGGMAALTMILGNLLALVQKNIKRLLAYSSIANVGYLLLAFTAYSNPQIASDALAATLFYLVGYGLTSFAAWAVVTSMEQAEGRGLEIEDFAGLGRKRPLLAAAMAIAMISFTGVPPTLGFWGKFYIFRTAVESGALALALIGLLTSLLSAYYYLRVVVVMYMKPGEPEVTSDPWVNLLAYASAAGTFLLAFFPGSLLDVAARALIKLF</sequence>
<dbReference type="GO" id="GO:0048038">
    <property type="term" value="F:quinone binding"/>
    <property type="evidence" value="ECO:0007669"/>
    <property type="project" value="UniProtKB-KW"/>
</dbReference>
<dbReference type="GO" id="GO:0050136">
    <property type="term" value="F:NADH dehydrogenase (quinone) (non-electrogenic) activity"/>
    <property type="evidence" value="ECO:0007669"/>
    <property type="project" value="UniProtKB-UniRule"/>
</dbReference>
<evidence type="ECO:0000256" key="3">
    <source>
        <dbReference type="ARBA" id="ARBA00022692"/>
    </source>
</evidence>
<keyword evidence="6" id="KW-0874">Quinone</keyword>
<feature type="transmembrane region" description="Helical" evidence="6">
    <location>
        <begin position="162"/>
        <end position="184"/>
    </location>
</feature>
<reference evidence="9 10" key="1">
    <citation type="journal article" date="2018" name="Nat. Biotechnol.">
        <title>A standardized bacterial taxonomy based on genome phylogeny substantially revises the tree of life.</title>
        <authorList>
            <person name="Parks D.H."/>
            <person name="Chuvochina M."/>
            <person name="Waite D.W."/>
            <person name="Rinke C."/>
            <person name="Skarshewski A."/>
            <person name="Chaumeil P.A."/>
            <person name="Hugenholtz P."/>
        </authorList>
    </citation>
    <scope>NUCLEOTIDE SEQUENCE [LARGE SCALE GENOMIC DNA]</scope>
    <source>
        <strain evidence="9">UBA8781</strain>
    </source>
</reference>
<feature type="transmembrane region" description="Helical" evidence="6">
    <location>
        <begin position="450"/>
        <end position="468"/>
    </location>
</feature>
<accession>A0A3D1JJF5</accession>
<keyword evidence="6" id="KW-1278">Translocase</keyword>
<name>A0A3D1JJF5_9CHLR</name>
<dbReference type="RefSeq" id="WP_062193651.1">
    <property type="nucleotide sequence ID" value="NZ_DF967965.1"/>
</dbReference>
<dbReference type="GO" id="GO:0042773">
    <property type="term" value="P:ATP synthesis coupled electron transport"/>
    <property type="evidence" value="ECO:0007669"/>
    <property type="project" value="InterPro"/>
</dbReference>
<feature type="transmembrane region" description="Helical" evidence="6">
    <location>
        <begin position="410"/>
        <end position="430"/>
    </location>
</feature>
<feature type="domain" description="NADH:quinone oxidoreductase/Mrp antiporter transmembrane" evidence="8">
    <location>
        <begin position="125"/>
        <end position="425"/>
    </location>
</feature>
<feature type="transmembrane region" description="Helical" evidence="6">
    <location>
        <begin position="74"/>
        <end position="95"/>
    </location>
</feature>